<name>A0A1R3KP31_COCAP</name>
<protein>
    <submittedName>
        <fullName evidence="1">Uncharacterized protein</fullName>
    </submittedName>
</protein>
<gene>
    <name evidence="1" type="ORF">CCACVL1_01088</name>
</gene>
<dbReference type="Proteomes" id="UP000188268">
    <property type="component" value="Unassembled WGS sequence"/>
</dbReference>
<evidence type="ECO:0000313" key="1">
    <source>
        <dbReference type="EMBL" id="OMP08836.1"/>
    </source>
</evidence>
<reference evidence="1 2" key="1">
    <citation type="submission" date="2013-09" db="EMBL/GenBank/DDBJ databases">
        <title>Corchorus capsularis genome sequencing.</title>
        <authorList>
            <person name="Alam M."/>
            <person name="Haque M.S."/>
            <person name="Islam M.S."/>
            <person name="Emdad E.M."/>
            <person name="Islam M.M."/>
            <person name="Ahmed B."/>
            <person name="Halim A."/>
            <person name="Hossen Q.M.M."/>
            <person name="Hossain M.Z."/>
            <person name="Ahmed R."/>
            <person name="Khan M.M."/>
            <person name="Islam R."/>
            <person name="Rashid M.M."/>
            <person name="Khan S.A."/>
            <person name="Rahman M.S."/>
            <person name="Alam M."/>
        </authorList>
    </citation>
    <scope>NUCLEOTIDE SEQUENCE [LARGE SCALE GENOMIC DNA]</scope>
    <source>
        <strain evidence="2">cv. CVL-1</strain>
        <tissue evidence="1">Whole seedling</tissue>
    </source>
</reference>
<sequence length="19" mass="2064">MARVDSGGLAVDYLEEMAH</sequence>
<keyword evidence="2" id="KW-1185">Reference proteome</keyword>
<dbReference type="AlphaFoldDB" id="A0A1R3KP31"/>
<evidence type="ECO:0000313" key="2">
    <source>
        <dbReference type="Proteomes" id="UP000188268"/>
    </source>
</evidence>
<accession>A0A1R3KP31</accession>
<organism evidence="1 2">
    <name type="scientific">Corchorus capsularis</name>
    <name type="common">Jute</name>
    <dbReference type="NCBI Taxonomy" id="210143"/>
    <lineage>
        <taxon>Eukaryota</taxon>
        <taxon>Viridiplantae</taxon>
        <taxon>Streptophyta</taxon>
        <taxon>Embryophyta</taxon>
        <taxon>Tracheophyta</taxon>
        <taxon>Spermatophyta</taxon>
        <taxon>Magnoliopsida</taxon>
        <taxon>eudicotyledons</taxon>
        <taxon>Gunneridae</taxon>
        <taxon>Pentapetalae</taxon>
        <taxon>rosids</taxon>
        <taxon>malvids</taxon>
        <taxon>Malvales</taxon>
        <taxon>Malvaceae</taxon>
        <taxon>Grewioideae</taxon>
        <taxon>Apeibeae</taxon>
        <taxon>Corchorus</taxon>
    </lineage>
</organism>
<comment type="caution">
    <text evidence="1">The sequence shown here is derived from an EMBL/GenBank/DDBJ whole genome shotgun (WGS) entry which is preliminary data.</text>
</comment>
<proteinExistence type="predicted"/>
<dbReference type="EMBL" id="AWWV01003573">
    <property type="protein sequence ID" value="OMP08836.1"/>
    <property type="molecule type" value="Genomic_DNA"/>
</dbReference>